<dbReference type="Proteomes" id="UP001175271">
    <property type="component" value="Unassembled WGS sequence"/>
</dbReference>
<dbReference type="InterPro" id="IPR036875">
    <property type="entry name" value="Znf_CCHC_sf"/>
</dbReference>
<dbReference type="AlphaFoldDB" id="A0AA39M105"/>
<name>A0AA39M105_9BILA</name>
<keyword evidence="1" id="KW-0862">Zinc</keyword>
<evidence type="ECO:0000313" key="3">
    <source>
        <dbReference type="EMBL" id="KAK0416882.1"/>
    </source>
</evidence>
<feature type="domain" description="CCHC-type" evidence="2">
    <location>
        <begin position="225"/>
        <end position="240"/>
    </location>
</feature>
<evidence type="ECO:0000256" key="1">
    <source>
        <dbReference type="PROSITE-ProRule" id="PRU00047"/>
    </source>
</evidence>
<organism evidence="3 4">
    <name type="scientific">Steinernema hermaphroditum</name>
    <dbReference type="NCBI Taxonomy" id="289476"/>
    <lineage>
        <taxon>Eukaryota</taxon>
        <taxon>Metazoa</taxon>
        <taxon>Ecdysozoa</taxon>
        <taxon>Nematoda</taxon>
        <taxon>Chromadorea</taxon>
        <taxon>Rhabditida</taxon>
        <taxon>Tylenchina</taxon>
        <taxon>Panagrolaimomorpha</taxon>
        <taxon>Strongyloidoidea</taxon>
        <taxon>Steinernematidae</taxon>
        <taxon>Steinernema</taxon>
    </lineage>
</organism>
<dbReference type="InterPro" id="IPR001878">
    <property type="entry name" value="Znf_CCHC"/>
</dbReference>
<evidence type="ECO:0000313" key="4">
    <source>
        <dbReference type="Proteomes" id="UP001175271"/>
    </source>
</evidence>
<dbReference type="GO" id="GO:0019899">
    <property type="term" value="F:enzyme binding"/>
    <property type="evidence" value="ECO:0007669"/>
    <property type="project" value="UniProtKB-ARBA"/>
</dbReference>
<protein>
    <recommendedName>
        <fullName evidence="2">CCHC-type domain-containing protein</fullName>
    </recommendedName>
</protein>
<keyword evidence="1" id="KW-0863">Zinc-finger</keyword>
<accession>A0AA39M105</accession>
<dbReference type="GO" id="GO:0003676">
    <property type="term" value="F:nucleic acid binding"/>
    <property type="evidence" value="ECO:0007669"/>
    <property type="project" value="InterPro"/>
</dbReference>
<proteinExistence type="predicted"/>
<gene>
    <name evidence="3" type="ORF">QR680_012733</name>
</gene>
<dbReference type="GO" id="GO:0008270">
    <property type="term" value="F:zinc ion binding"/>
    <property type="evidence" value="ECO:0007669"/>
    <property type="project" value="UniProtKB-KW"/>
</dbReference>
<keyword evidence="4" id="KW-1185">Reference proteome</keyword>
<dbReference type="EMBL" id="JAUCMV010000002">
    <property type="protein sequence ID" value="KAK0416882.1"/>
    <property type="molecule type" value="Genomic_DNA"/>
</dbReference>
<reference evidence="3" key="1">
    <citation type="submission" date="2023-06" db="EMBL/GenBank/DDBJ databases">
        <title>Genomic analysis of the entomopathogenic nematode Steinernema hermaphroditum.</title>
        <authorList>
            <person name="Schwarz E.M."/>
            <person name="Heppert J.K."/>
            <person name="Baniya A."/>
            <person name="Schwartz H.T."/>
            <person name="Tan C.-H."/>
            <person name="Antoshechkin I."/>
            <person name="Sternberg P.W."/>
            <person name="Goodrich-Blair H."/>
            <person name="Dillman A.R."/>
        </authorList>
    </citation>
    <scope>NUCLEOTIDE SEQUENCE</scope>
    <source>
        <strain evidence="3">PS9179</strain>
        <tissue evidence="3">Whole animal</tissue>
    </source>
</reference>
<keyword evidence="1" id="KW-0479">Metal-binding</keyword>
<evidence type="ECO:0000259" key="2">
    <source>
        <dbReference type="PROSITE" id="PS50158"/>
    </source>
</evidence>
<dbReference type="SUPFAM" id="SSF57756">
    <property type="entry name" value="Retrovirus zinc finger-like domains"/>
    <property type="match status" value="1"/>
</dbReference>
<dbReference type="PROSITE" id="PS50158">
    <property type="entry name" value="ZF_CCHC"/>
    <property type="match status" value="1"/>
</dbReference>
<comment type="caution">
    <text evidence="3">The sequence shown here is derived from an EMBL/GenBank/DDBJ whole genome shotgun (WGS) entry which is preliminary data.</text>
</comment>
<sequence length="245" mass="27081">MSEHDEAASTLEEKADSMQAIQSQLLETQSQMAVLMKRLSDQMASSQQPAAISEKPLRSSGLDRQYKLNSDWIKRLEQMSSSIEDNTAVTALLEDMKARNLMLRKGDACPSFFPFVDDRLQANPDEPLAQVVSEALEKFIDLEAARANPVLTAESFKNPLGRKRNYPFRQGGGSGSRASVTWNSRDNSYASLSAQVQLLQQQVSAGFGNLNAVSPYPRGPNQPMCFQCKGFGHYSNKCPQGPSRQ</sequence>